<feature type="transmembrane region" description="Helical" evidence="1">
    <location>
        <begin position="224"/>
        <end position="245"/>
    </location>
</feature>
<keyword evidence="1" id="KW-1133">Transmembrane helix</keyword>
<dbReference type="RefSeq" id="WP_236862510.1">
    <property type="nucleotide sequence ID" value="NZ_BAABAZ010000006.1"/>
</dbReference>
<feature type="transmembrane region" description="Helical" evidence="1">
    <location>
        <begin position="257"/>
        <end position="278"/>
    </location>
</feature>
<keyword evidence="3" id="KW-1185">Reference proteome</keyword>
<evidence type="ECO:0000313" key="2">
    <source>
        <dbReference type="EMBL" id="GAA4284530.1"/>
    </source>
</evidence>
<accession>A0ABP8EKU9</accession>
<feature type="transmembrane region" description="Helical" evidence="1">
    <location>
        <begin position="113"/>
        <end position="138"/>
    </location>
</feature>
<gene>
    <name evidence="2" type="ORF">GCM10022261_20610</name>
</gene>
<dbReference type="EMBL" id="BAABAZ010000006">
    <property type="protein sequence ID" value="GAA4284530.1"/>
    <property type="molecule type" value="Genomic_DNA"/>
</dbReference>
<keyword evidence="1" id="KW-0472">Membrane</keyword>
<keyword evidence="1" id="KW-0812">Transmembrane</keyword>
<name>A0ABP8EKU9_9MICO</name>
<evidence type="ECO:0000313" key="3">
    <source>
        <dbReference type="Proteomes" id="UP001501586"/>
    </source>
</evidence>
<organism evidence="2 3">
    <name type="scientific">Brevibacterium daeguense</name>
    <dbReference type="NCBI Taxonomy" id="909936"/>
    <lineage>
        <taxon>Bacteria</taxon>
        <taxon>Bacillati</taxon>
        <taxon>Actinomycetota</taxon>
        <taxon>Actinomycetes</taxon>
        <taxon>Micrococcales</taxon>
        <taxon>Brevibacteriaceae</taxon>
        <taxon>Brevibacterium</taxon>
    </lineage>
</organism>
<evidence type="ECO:0000256" key="1">
    <source>
        <dbReference type="SAM" id="Phobius"/>
    </source>
</evidence>
<feature type="transmembrane region" description="Helical" evidence="1">
    <location>
        <begin position="16"/>
        <end position="35"/>
    </location>
</feature>
<proteinExistence type="predicted"/>
<comment type="caution">
    <text evidence="2">The sequence shown here is derived from an EMBL/GenBank/DDBJ whole genome shotgun (WGS) entry which is preliminary data.</text>
</comment>
<feature type="transmembrane region" description="Helical" evidence="1">
    <location>
        <begin position="163"/>
        <end position="190"/>
    </location>
</feature>
<reference evidence="3" key="1">
    <citation type="journal article" date="2019" name="Int. J. Syst. Evol. Microbiol.">
        <title>The Global Catalogue of Microorganisms (GCM) 10K type strain sequencing project: providing services to taxonomists for standard genome sequencing and annotation.</title>
        <authorList>
            <consortium name="The Broad Institute Genomics Platform"/>
            <consortium name="The Broad Institute Genome Sequencing Center for Infectious Disease"/>
            <person name="Wu L."/>
            <person name="Ma J."/>
        </authorList>
    </citation>
    <scope>NUCLEOTIDE SEQUENCE [LARGE SCALE GENOMIC DNA]</scope>
    <source>
        <strain evidence="3">JCM 17458</strain>
    </source>
</reference>
<feature type="transmembrane region" description="Helical" evidence="1">
    <location>
        <begin position="202"/>
        <end position="218"/>
    </location>
</feature>
<feature type="transmembrane region" description="Helical" evidence="1">
    <location>
        <begin position="82"/>
        <end position="101"/>
    </location>
</feature>
<sequence>MTTRIELTPLIPPMRWLLYIAAVLVFLAGVELFVFPLRTADWFAWTVNPPMTAVFLGASYWASAVLEVAGARSASWDRAQLAVWPVFVFTTLILGVTLLHLDRFHVGGEFPPLAHLATWIWLGIYAFVPVAMLVLSWVQTRVRRPAAEVVTIVRLPLPPGLRVLLVAIAIVLMVLGVALLVAPLSAAVLWPWELTELTGRAVGAWLVGLGWAAGQGQLSGDADAVRPVGLTAVAFFVLQVIALLRHGEAISWTSPQAIGYAVMLLAIGAAGVWALGLVRSRVVEPDPAAREGRATAT</sequence>
<feature type="transmembrane region" description="Helical" evidence="1">
    <location>
        <begin position="42"/>
        <end position="62"/>
    </location>
</feature>
<dbReference type="Proteomes" id="UP001501586">
    <property type="component" value="Unassembled WGS sequence"/>
</dbReference>
<protein>
    <submittedName>
        <fullName evidence="2">Uncharacterized protein</fullName>
    </submittedName>
</protein>